<keyword evidence="2" id="KW-1185">Reference proteome</keyword>
<dbReference type="EMBL" id="LT670849">
    <property type="protein sequence ID" value="SHN86966.1"/>
    <property type="molecule type" value="Genomic_DNA"/>
</dbReference>
<evidence type="ECO:0000313" key="1">
    <source>
        <dbReference type="EMBL" id="SHN86966.1"/>
    </source>
</evidence>
<protein>
    <submittedName>
        <fullName evidence="1">Uncharacterized protein</fullName>
    </submittedName>
</protein>
<organism evidence="1 2">
    <name type="scientific">Bradyrhizobium erythrophlei</name>
    <dbReference type="NCBI Taxonomy" id="1437360"/>
    <lineage>
        <taxon>Bacteria</taxon>
        <taxon>Pseudomonadati</taxon>
        <taxon>Pseudomonadota</taxon>
        <taxon>Alphaproteobacteria</taxon>
        <taxon>Hyphomicrobiales</taxon>
        <taxon>Nitrobacteraceae</taxon>
        <taxon>Bradyrhizobium</taxon>
    </lineage>
</organism>
<accession>A0A1M7UVN9</accession>
<gene>
    <name evidence="1" type="ORF">SAMN05444170_6941</name>
</gene>
<proteinExistence type="predicted"/>
<name>A0A1M7UVN9_9BRAD</name>
<sequence>MPQANRKIASSGLYTIQELIDLRRQMLLFARSLPRGPKRNDRRQTANSLRRLYKNKAWLSTHTVEESQ</sequence>
<dbReference type="Proteomes" id="UP000184096">
    <property type="component" value="Chromosome I"/>
</dbReference>
<dbReference type="OrthoDB" id="8256472at2"/>
<evidence type="ECO:0000313" key="2">
    <source>
        <dbReference type="Proteomes" id="UP000184096"/>
    </source>
</evidence>
<reference evidence="2" key="1">
    <citation type="submission" date="2016-11" db="EMBL/GenBank/DDBJ databases">
        <authorList>
            <person name="Varghese N."/>
            <person name="Submissions S."/>
        </authorList>
    </citation>
    <scope>NUCLEOTIDE SEQUENCE [LARGE SCALE GENOMIC DNA]</scope>
    <source>
        <strain evidence="2">GAS401</strain>
    </source>
</reference>
<dbReference type="AlphaFoldDB" id="A0A1M7UVN9"/>